<accession>Q1M9K0</accession>
<protein>
    <submittedName>
        <fullName evidence="1">Uncharacterized protein</fullName>
    </submittedName>
</protein>
<name>Q1M9K0_RHIJ3</name>
<dbReference type="Proteomes" id="UP000006575">
    <property type="component" value="Plasmid pRL8"/>
</dbReference>
<dbReference type="HOGENOM" id="CLU_062799_0_0_5"/>
<evidence type="ECO:0000313" key="1">
    <source>
        <dbReference type="EMBL" id="CAK02806.1"/>
    </source>
</evidence>
<sequence length="369" mass="39936">MMAVHSIAYRIFPASACPPALLHLSPAGHLCEVDTDQVGLSALSEIIQTAPGSNPLPLLFDELLSPGTAQLVWKGSGPGRGVEIRRAFSGLFGRFFARAYLERYYGFTWFSPISGSPYNLSNRLRVVRQPGREFDLPDWIMAGPGVLAIGEAKGSHAKGPAPTSGLPGPLRTAYEQISRVWVQKVDPAGVWVNRQVKGWGVMSRWGVESPARRAYHCVLDPDTEGEPLSGEELEEAIQDVARSHVALLLDGLGRPDLVDKRASPGFSPQQVSATIEGLGERTFIGGIVNNFGFLPMSIDDARAVQASLPERLRPTVRFLGLETDVVEQYRSGSVIKAQPFRIDASGPSLSSDGMMLAPLERIDPVPSTI</sequence>
<keyword evidence="1" id="KW-0614">Plasmid</keyword>
<dbReference type="KEGG" id="rle:pRL80006"/>
<keyword evidence="2" id="KW-1185">Reference proteome</keyword>
<dbReference type="AlphaFoldDB" id="Q1M9K0"/>
<geneLocation type="plasmid" evidence="1 2">
    <name>pRL8</name>
</geneLocation>
<reference evidence="1 2" key="1">
    <citation type="journal article" date="2006" name="Genome Biol.">
        <title>The genome of Rhizobium leguminosarum has recognizable core and accessory components.</title>
        <authorList>
            <person name="Young J.W."/>
            <person name="Crossman L.C."/>
            <person name="Johnston A.W.B."/>
            <person name="Thomson N.R."/>
            <person name="Ghazoui Z.F."/>
            <person name="Hull K.H."/>
            <person name="Wexler M."/>
            <person name="Curson A.R.J."/>
            <person name="Todd J.D."/>
            <person name="Poole P.S."/>
            <person name="Mauchline T.H."/>
            <person name="East A.K."/>
            <person name="Quail M.A."/>
            <person name="Churcher C."/>
            <person name="Arrowsmith C."/>
            <person name="Cherevach A."/>
            <person name="Chillingworth T."/>
            <person name="Clarke K."/>
            <person name="Cronin A."/>
            <person name="Davis P."/>
            <person name="Fraser A."/>
            <person name="Hance Z."/>
            <person name="Hauser H."/>
            <person name="Jagels K."/>
            <person name="Moule S."/>
            <person name="Mungall K."/>
            <person name="Norbertczak H."/>
            <person name="Rabbinowitsch E."/>
            <person name="Sanders M."/>
            <person name="Simmonds M."/>
            <person name="Whitehead S."/>
            <person name="Parkhill J."/>
        </authorList>
    </citation>
    <scope>NUCLEOTIDE SEQUENCE [LARGE SCALE GENOMIC DNA]</scope>
    <source>
        <strain evidence="2">DSM 114642 / LMG 32736 / 3841</strain>
    </source>
</reference>
<dbReference type="EnsemblBacteria" id="CAK02806">
    <property type="protein sequence ID" value="CAK02806"/>
    <property type="gene ID" value="pRL80006"/>
</dbReference>
<organism evidence="1 2">
    <name type="scientific">Rhizobium johnstonii (strain DSM 114642 / LMG 32736 / 3841)</name>
    <name type="common">Rhizobium leguminosarum bv. viciae</name>
    <dbReference type="NCBI Taxonomy" id="216596"/>
    <lineage>
        <taxon>Bacteria</taxon>
        <taxon>Pseudomonadati</taxon>
        <taxon>Pseudomonadota</taxon>
        <taxon>Alphaproteobacteria</taxon>
        <taxon>Hyphomicrobiales</taxon>
        <taxon>Rhizobiaceae</taxon>
        <taxon>Rhizobium/Agrobacterium group</taxon>
        <taxon>Rhizobium</taxon>
        <taxon>Rhizobium johnstonii</taxon>
    </lineage>
</organism>
<dbReference type="eggNOG" id="ENOG50334TK">
    <property type="taxonomic scope" value="Bacteria"/>
</dbReference>
<dbReference type="EMBL" id="AM236082">
    <property type="protein sequence ID" value="CAK02806.1"/>
    <property type="molecule type" value="Genomic_DNA"/>
</dbReference>
<gene>
    <name evidence="1" type="ordered locus">pRL80006</name>
</gene>
<evidence type="ECO:0000313" key="2">
    <source>
        <dbReference type="Proteomes" id="UP000006575"/>
    </source>
</evidence>
<proteinExistence type="predicted"/>